<proteinExistence type="predicted"/>
<protein>
    <recommendedName>
        <fullName evidence="3">DUF6458 domain-containing protein</fullName>
    </recommendedName>
</protein>
<feature type="domain" description="DUF6458" evidence="3">
    <location>
        <begin position="2"/>
        <end position="51"/>
    </location>
</feature>
<sequence>MGIAGSLLFIALGAVLAFAIRIESVGALDIHMIGWILMVIGLVALALQFVSWRPRRPTLAPDLPPEEGDRGPRFRDAGPPP</sequence>
<evidence type="ECO:0000313" key="5">
    <source>
        <dbReference type="Proteomes" id="UP000295281"/>
    </source>
</evidence>
<dbReference type="EMBL" id="SNYN01000004">
    <property type="protein sequence ID" value="TDQ53419.1"/>
    <property type="molecule type" value="Genomic_DNA"/>
</dbReference>
<dbReference type="RefSeq" id="WP_133740928.1">
    <property type="nucleotide sequence ID" value="NZ_SNYN01000004.1"/>
</dbReference>
<name>A0A4V3D8V9_9ACTN</name>
<feature type="compositionally biased region" description="Basic and acidic residues" evidence="1">
    <location>
        <begin position="67"/>
        <end position="81"/>
    </location>
</feature>
<dbReference type="Proteomes" id="UP000295281">
    <property type="component" value="Unassembled WGS sequence"/>
</dbReference>
<dbReference type="Pfam" id="PF20059">
    <property type="entry name" value="DUF6458"/>
    <property type="match status" value="1"/>
</dbReference>
<dbReference type="InterPro" id="IPR045597">
    <property type="entry name" value="DUF6458"/>
</dbReference>
<evidence type="ECO:0000313" key="4">
    <source>
        <dbReference type="EMBL" id="TDQ53419.1"/>
    </source>
</evidence>
<feature type="transmembrane region" description="Helical" evidence="2">
    <location>
        <begin position="29"/>
        <end position="50"/>
    </location>
</feature>
<reference evidence="4 5" key="1">
    <citation type="submission" date="2019-03" db="EMBL/GenBank/DDBJ databases">
        <title>Genomic Encyclopedia of Type Strains, Phase IV (KMG-IV): sequencing the most valuable type-strain genomes for metagenomic binning, comparative biology and taxonomic classification.</title>
        <authorList>
            <person name="Goeker M."/>
        </authorList>
    </citation>
    <scope>NUCLEOTIDE SEQUENCE [LARGE SCALE GENOMIC DNA]</scope>
    <source>
        <strain evidence="4 5">DSM 46770</strain>
    </source>
</reference>
<keyword evidence="2" id="KW-0812">Transmembrane</keyword>
<comment type="caution">
    <text evidence="4">The sequence shown here is derived from an EMBL/GenBank/DDBJ whole genome shotgun (WGS) entry which is preliminary data.</text>
</comment>
<evidence type="ECO:0000256" key="2">
    <source>
        <dbReference type="SAM" id="Phobius"/>
    </source>
</evidence>
<accession>A0A4V3D8V9</accession>
<keyword evidence="2" id="KW-0472">Membrane</keyword>
<dbReference type="AlphaFoldDB" id="A0A4V3D8V9"/>
<evidence type="ECO:0000259" key="3">
    <source>
        <dbReference type="Pfam" id="PF20059"/>
    </source>
</evidence>
<evidence type="ECO:0000256" key="1">
    <source>
        <dbReference type="SAM" id="MobiDB-lite"/>
    </source>
</evidence>
<keyword evidence="2" id="KW-1133">Transmembrane helix</keyword>
<feature type="region of interest" description="Disordered" evidence="1">
    <location>
        <begin position="57"/>
        <end position="81"/>
    </location>
</feature>
<organism evidence="4 5">
    <name type="scientific">Actinorugispora endophytica</name>
    <dbReference type="NCBI Taxonomy" id="1605990"/>
    <lineage>
        <taxon>Bacteria</taxon>
        <taxon>Bacillati</taxon>
        <taxon>Actinomycetota</taxon>
        <taxon>Actinomycetes</taxon>
        <taxon>Streptosporangiales</taxon>
        <taxon>Nocardiopsidaceae</taxon>
        <taxon>Actinorugispora</taxon>
    </lineage>
</organism>
<keyword evidence="5" id="KW-1185">Reference proteome</keyword>
<gene>
    <name evidence="4" type="ORF">EV190_104209</name>
</gene>
<dbReference type="OrthoDB" id="4775046at2"/>